<feature type="domain" description="Aminoglycoside phosphotransferase" evidence="1">
    <location>
        <begin position="37"/>
        <end position="271"/>
    </location>
</feature>
<dbReference type="RefSeq" id="WP_252223499.1">
    <property type="nucleotide sequence ID" value="NZ_CP098732.1"/>
</dbReference>
<evidence type="ECO:0000313" key="3">
    <source>
        <dbReference type="Proteomes" id="UP001056716"/>
    </source>
</evidence>
<dbReference type="AlphaFoldDB" id="A0AAE9LUR4"/>
<reference evidence="2" key="1">
    <citation type="submission" date="2022-06" db="EMBL/GenBank/DDBJ databases">
        <title>Isolation, identification and characterization of iprodione-degrading strains in Lhasa, Tibet.</title>
        <authorList>
            <person name="Pan H."/>
        </authorList>
    </citation>
    <scope>NUCLEOTIDE SEQUENCE</scope>
    <source>
        <strain evidence="2">Y-23</strain>
    </source>
</reference>
<sequence>MSVIDVGGSVREGEELDVQAVEDWLKSQGVVLEGQVEVTQYSGGASNWTYRLKYDNTDLILRRPPKGTKAKSAHDMAREYTVQKNLAPFYPVLPEMIGLCQDESVLGCDFYVMKRIAGIIPRAKLPPELHFSEAQVHQLCVNVIDKLIELHQVPYQGTELEKLGKGEGYCRRQVEGWDQRFEKAHTLNVPTFKFVRKWLIDNIPTEDSATCLIHNDWRFDNVILDPEDPTQVIGVLDWEMATIGDPLMDLGSALAYWVEEKDSKIFKATRRQPTNMQGMFTRKQVVEYYLEKTGLQPVNWTFYEVFGIFRLAVIAQQIYYRYFHKQTNNPAFKDFWVIIHALHIRALKLIGMQKLEANEIAHKYMEKFKEILEK</sequence>
<dbReference type="Proteomes" id="UP001056716">
    <property type="component" value="Chromosome"/>
</dbReference>
<dbReference type="CDD" id="cd05154">
    <property type="entry name" value="ACAD10_11_N-like"/>
    <property type="match status" value="1"/>
</dbReference>
<gene>
    <name evidence="2" type="ORF">M5E07_07820</name>
</gene>
<organism evidence="2 3">
    <name type="scientific">Acinetobacter tibetensis</name>
    <dbReference type="NCBI Taxonomy" id="2943497"/>
    <lineage>
        <taxon>Bacteria</taxon>
        <taxon>Pseudomonadati</taxon>
        <taxon>Pseudomonadota</taxon>
        <taxon>Gammaproteobacteria</taxon>
        <taxon>Moraxellales</taxon>
        <taxon>Moraxellaceae</taxon>
        <taxon>Acinetobacter</taxon>
    </lineage>
</organism>
<dbReference type="EMBL" id="CP098732">
    <property type="protein sequence ID" value="USE84676.1"/>
    <property type="molecule type" value="Genomic_DNA"/>
</dbReference>
<dbReference type="PANTHER" id="PTHR47829:SF1">
    <property type="entry name" value="HAD FAMILY PHOSPHATASE"/>
    <property type="match status" value="1"/>
</dbReference>
<dbReference type="InterPro" id="IPR002575">
    <property type="entry name" value="Aminoglycoside_PTrfase"/>
</dbReference>
<evidence type="ECO:0000259" key="1">
    <source>
        <dbReference type="Pfam" id="PF01636"/>
    </source>
</evidence>
<evidence type="ECO:0000313" key="2">
    <source>
        <dbReference type="EMBL" id="USE84676.1"/>
    </source>
</evidence>
<dbReference type="InterPro" id="IPR011009">
    <property type="entry name" value="Kinase-like_dom_sf"/>
</dbReference>
<dbReference type="InterPro" id="IPR052898">
    <property type="entry name" value="ACAD10-like"/>
</dbReference>
<accession>A0AAE9LUR4</accession>
<dbReference type="SUPFAM" id="SSF56112">
    <property type="entry name" value="Protein kinase-like (PK-like)"/>
    <property type="match status" value="1"/>
</dbReference>
<dbReference type="Gene3D" id="3.90.1200.10">
    <property type="match status" value="1"/>
</dbReference>
<dbReference type="KEGG" id="atz:M5E07_07820"/>
<dbReference type="Pfam" id="PF01636">
    <property type="entry name" value="APH"/>
    <property type="match status" value="1"/>
</dbReference>
<protein>
    <submittedName>
        <fullName evidence="2">Phosphotransferase family protein</fullName>
    </submittedName>
</protein>
<dbReference type="InterPro" id="IPR041726">
    <property type="entry name" value="ACAD10_11_N"/>
</dbReference>
<keyword evidence="3" id="KW-1185">Reference proteome</keyword>
<name>A0AAE9LUR4_9GAMM</name>
<dbReference type="PANTHER" id="PTHR47829">
    <property type="entry name" value="HYDROLASE, PUTATIVE (AFU_ORTHOLOGUE AFUA_1G12880)-RELATED"/>
    <property type="match status" value="1"/>
</dbReference>
<dbReference type="Gene3D" id="3.30.200.20">
    <property type="entry name" value="Phosphorylase Kinase, domain 1"/>
    <property type="match status" value="1"/>
</dbReference>
<proteinExistence type="predicted"/>